<dbReference type="SUPFAM" id="SSF56796">
    <property type="entry name" value="Dehydroquinate synthase-like"/>
    <property type="match status" value="1"/>
</dbReference>
<evidence type="ECO:0000256" key="2">
    <source>
        <dbReference type="ARBA" id="ARBA00023002"/>
    </source>
</evidence>
<name>A0ABQ8UM26_9EUKA</name>
<dbReference type="Pfam" id="PF00465">
    <property type="entry name" value="Fe-ADH"/>
    <property type="match status" value="1"/>
</dbReference>
<sequence length="420" mass="45738">MSADYAATLANVCARATDEVDIHKVTEMRYGSICYLGVGAINKFDDICKAMVAEEKTRVGIITGSSSYRSNGVWAVVEPTLRKYNIQFVLYSGATPNPTDTEADQAVAAFRALNPNWILAIGGGSPIDLGKAVAILLCYPEHNAQDLMTFKFTPNHALTLNTINTTHGTGTEVDRFSVVSVTALHTKPCLAYDFSYPKYSIDDPRICASLSRFQTACVTVDALAHVTEGSTTSCAGPLSIALGQQVGRLISKYLPRVLADGHNLEARYHLLYASALAGMSFDSGMLHYTHAMEHVLSGMKPEIYHGFGLGMIMPAVFHACWPAKGVVLASILGHIIPGLTGAPAEADHMYVELEKWLVSVGIDKKLDGFGFREEDFPEYLRLLRTTVPLPTLLSLAPVEATDEVVHQIYTRSLHFHSIQN</sequence>
<evidence type="ECO:0000259" key="4">
    <source>
        <dbReference type="Pfam" id="PF25137"/>
    </source>
</evidence>
<proteinExistence type="inferred from homology"/>
<dbReference type="InterPro" id="IPR001670">
    <property type="entry name" value="ADH_Fe/GldA"/>
</dbReference>
<dbReference type="PANTHER" id="PTHR11496:SF102">
    <property type="entry name" value="ALCOHOL DEHYDROGENASE 4"/>
    <property type="match status" value="1"/>
</dbReference>
<evidence type="ECO:0000313" key="5">
    <source>
        <dbReference type="EMBL" id="KAJ4460225.1"/>
    </source>
</evidence>
<organism evidence="5 6">
    <name type="scientific">Paratrimastix pyriformis</name>
    <dbReference type="NCBI Taxonomy" id="342808"/>
    <lineage>
        <taxon>Eukaryota</taxon>
        <taxon>Metamonada</taxon>
        <taxon>Preaxostyla</taxon>
        <taxon>Paratrimastigidae</taxon>
        <taxon>Paratrimastix</taxon>
    </lineage>
</organism>
<feature type="domain" description="Alcohol dehydrogenase iron-type/glycerol dehydrogenase GldA" evidence="3">
    <location>
        <begin position="35"/>
        <end position="204"/>
    </location>
</feature>
<keyword evidence="6" id="KW-1185">Reference proteome</keyword>
<gene>
    <name evidence="5" type="ORF">PAPYR_3614</name>
</gene>
<dbReference type="Gene3D" id="1.20.1090.10">
    <property type="entry name" value="Dehydroquinate synthase-like - alpha domain"/>
    <property type="match status" value="1"/>
</dbReference>
<comment type="similarity">
    <text evidence="1">Belongs to the iron-containing alcohol dehydrogenase family.</text>
</comment>
<evidence type="ECO:0000313" key="6">
    <source>
        <dbReference type="Proteomes" id="UP001141327"/>
    </source>
</evidence>
<dbReference type="EMBL" id="JAPMOS010000014">
    <property type="protein sequence ID" value="KAJ4460225.1"/>
    <property type="molecule type" value="Genomic_DNA"/>
</dbReference>
<dbReference type="InterPro" id="IPR039697">
    <property type="entry name" value="Alcohol_dehydrogenase_Fe"/>
</dbReference>
<dbReference type="PANTHER" id="PTHR11496">
    <property type="entry name" value="ALCOHOL DEHYDROGENASE"/>
    <property type="match status" value="1"/>
</dbReference>
<dbReference type="Pfam" id="PF25137">
    <property type="entry name" value="ADH_Fe_C"/>
    <property type="match status" value="1"/>
</dbReference>
<evidence type="ECO:0000256" key="1">
    <source>
        <dbReference type="ARBA" id="ARBA00007358"/>
    </source>
</evidence>
<dbReference type="Proteomes" id="UP001141327">
    <property type="component" value="Unassembled WGS sequence"/>
</dbReference>
<accession>A0ABQ8UM26</accession>
<evidence type="ECO:0000259" key="3">
    <source>
        <dbReference type="Pfam" id="PF00465"/>
    </source>
</evidence>
<protein>
    <submittedName>
        <fullName evidence="5">Long-chain primary alcohol dehydrogenase AdhA</fullName>
    </submittedName>
</protein>
<comment type="caution">
    <text evidence="5">The sequence shown here is derived from an EMBL/GenBank/DDBJ whole genome shotgun (WGS) entry which is preliminary data.</text>
</comment>
<keyword evidence="2" id="KW-0560">Oxidoreductase</keyword>
<feature type="domain" description="Fe-containing alcohol dehydrogenase-like C-terminal" evidence="4">
    <location>
        <begin position="216"/>
        <end position="410"/>
    </location>
</feature>
<reference evidence="5" key="1">
    <citation type="journal article" date="2022" name="bioRxiv">
        <title>Genomics of Preaxostyla Flagellates Illuminates Evolutionary Transitions and the Path Towards Mitochondrial Loss.</title>
        <authorList>
            <person name="Novak L.V.F."/>
            <person name="Treitli S.C."/>
            <person name="Pyrih J."/>
            <person name="Halakuc P."/>
            <person name="Pipaliya S.V."/>
            <person name="Vacek V."/>
            <person name="Brzon O."/>
            <person name="Soukal P."/>
            <person name="Eme L."/>
            <person name="Dacks J.B."/>
            <person name="Karnkowska A."/>
            <person name="Elias M."/>
            <person name="Hampl V."/>
        </authorList>
    </citation>
    <scope>NUCLEOTIDE SEQUENCE</scope>
    <source>
        <strain evidence="5">RCP-MX</strain>
    </source>
</reference>
<dbReference type="Gene3D" id="3.40.50.1970">
    <property type="match status" value="1"/>
</dbReference>
<dbReference type="InterPro" id="IPR056798">
    <property type="entry name" value="ADH_Fe_C"/>
</dbReference>